<dbReference type="InterPro" id="IPR036250">
    <property type="entry name" value="AcylCo_DH-like_C"/>
</dbReference>
<dbReference type="InterPro" id="IPR024719">
    <property type="entry name" value="HpaB/PvcC/4-BUDH_C"/>
</dbReference>
<dbReference type="InterPro" id="IPR004925">
    <property type="entry name" value="HpaB/PvcC/4-BUDH"/>
</dbReference>
<reference evidence="7" key="1">
    <citation type="submission" date="2023-06" db="EMBL/GenBank/DDBJ databases">
        <title>Comparative genomics of Bacillaceae isolates and their secondary metabolite potential.</title>
        <authorList>
            <person name="Song L."/>
            <person name="Nielsen L.J."/>
            <person name="Mohite O."/>
            <person name="Xu X."/>
            <person name="Weber T."/>
            <person name="Kovacs A.T."/>
        </authorList>
    </citation>
    <scope>NUCLEOTIDE SEQUENCE</scope>
    <source>
        <strain evidence="7">D8_B_37</strain>
    </source>
</reference>
<dbReference type="Gene3D" id="1.10.3140.10">
    <property type="entry name" value="4-hydroxybutyryl-coa dehydratase, domain 1"/>
    <property type="match status" value="1"/>
</dbReference>
<evidence type="ECO:0000256" key="3">
    <source>
        <dbReference type="ARBA" id="ARBA00023002"/>
    </source>
</evidence>
<dbReference type="Gene3D" id="2.40.110.10">
    <property type="entry name" value="Butyryl-CoA Dehydrogenase, subunit A, domain 2"/>
    <property type="match status" value="1"/>
</dbReference>
<comment type="caution">
    <text evidence="7">The sequence shown here is derived from an EMBL/GenBank/DDBJ whole genome shotgun (WGS) entry which is preliminary data.</text>
</comment>
<feature type="binding site" evidence="4">
    <location>
        <position position="188"/>
    </location>
    <ligand>
        <name>FAD</name>
        <dbReference type="ChEBI" id="CHEBI:57692"/>
    </ligand>
</feature>
<keyword evidence="2 4" id="KW-0274">FAD</keyword>
<evidence type="ECO:0000256" key="1">
    <source>
        <dbReference type="ARBA" id="ARBA00022630"/>
    </source>
</evidence>
<evidence type="ECO:0000313" key="8">
    <source>
        <dbReference type="Proteomes" id="UP001234602"/>
    </source>
</evidence>
<keyword evidence="1" id="KW-0285">Flavoprotein</keyword>
<accession>A0AAW7I4T7</accession>
<name>A0AAW7I4T7_9BACI</name>
<organism evidence="7 8">
    <name type="scientific">Peribacillus simplex</name>
    <dbReference type="NCBI Taxonomy" id="1478"/>
    <lineage>
        <taxon>Bacteria</taxon>
        <taxon>Bacillati</taxon>
        <taxon>Bacillota</taxon>
        <taxon>Bacilli</taxon>
        <taxon>Bacillales</taxon>
        <taxon>Bacillaceae</taxon>
        <taxon>Peribacillus</taxon>
    </lineage>
</organism>
<dbReference type="PANTHER" id="PTHR36117:SF3">
    <property type="entry name" value="4-HYDROXYPHENYLACETATE 3-MONOOXYGENASE-RELATED"/>
    <property type="match status" value="1"/>
</dbReference>
<feature type="domain" description="HpaB/PvcC/4-BUDH C-terminal" evidence="5">
    <location>
        <begin position="287"/>
        <end position="474"/>
    </location>
</feature>
<proteinExistence type="predicted"/>
<dbReference type="AlphaFoldDB" id="A0AAW7I4T7"/>
<feature type="binding site" evidence="4">
    <location>
        <begin position="151"/>
        <end position="154"/>
    </location>
    <ligand>
        <name>FAD</name>
        <dbReference type="ChEBI" id="CHEBI:57692"/>
    </ligand>
</feature>
<dbReference type="Pfam" id="PF11794">
    <property type="entry name" value="HpaB_N"/>
    <property type="match status" value="1"/>
</dbReference>
<dbReference type="PANTHER" id="PTHR36117">
    <property type="entry name" value="4-HYDROXYPHENYLACETATE 3-MONOOXYGENASE-RELATED"/>
    <property type="match status" value="1"/>
</dbReference>
<dbReference type="SUPFAM" id="SSF47203">
    <property type="entry name" value="Acyl-CoA dehydrogenase C-terminal domain-like"/>
    <property type="match status" value="1"/>
</dbReference>
<keyword evidence="3" id="KW-0560">Oxidoreductase</keyword>
<dbReference type="SUPFAM" id="SSF56645">
    <property type="entry name" value="Acyl-CoA dehydrogenase NM domain-like"/>
    <property type="match status" value="1"/>
</dbReference>
<dbReference type="RefSeq" id="WP_289319164.1">
    <property type="nucleotide sequence ID" value="NZ_JAUCEY010000007.1"/>
</dbReference>
<sequence>MTAIKGIDYLNRLKQNPPETWMGDELILDPTSHSLVAPPANSIAKLYDLQWDPNKKDHMLYKDPSTGELTGTQFLVPKSKDDLKKRRLMHQEWAEASYGFMGRSTDFMSAMLLGWYANAEFFGNYAENVKKYFEFVRREDLYLTHVLINPQVDRSQPPSKQPDEFTYLGVVRETEEGIIVRGAKMMATAGPYADEVLVFPFANQKLNPEDYKYAISFAVPMSTPGLRVIARESFVKESKQDNPLASQFDELDGILVFDDVLVPWDRVFIYQDPSKVNHVLNFTSLYTGHQSTIRLMTKLQFVAGLAMKATDVINTNVFPQVQDLMGELTTYIELCRAAIIAAEENAQPNKDGIYIPDFRPLSAIRNSGNRWYPRSREILQLILAGGLMYQPSSFSVFDSPIKNDIEKYFRGADISAKEKIQIYKIASELAVSAFGSRHELYERYYAGDPLFLRINSQYKNYDKTECLSLVETLLEQIKSEDAKLLTQ</sequence>
<dbReference type="InterPro" id="IPR046373">
    <property type="entry name" value="Acyl-CoA_Oxase/DH_mid-dom_sf"/>
</dbReference>
<dbReference type="EMBL" id="JAUCEY010000007">
    <property type="protein sequence ID" value="MDM5450985.1"/>
    <property type="molecule type" value="Genomic_DNA"/>
</dbReference>
<dbReference type="InterPro" id="IPR009100">
    <property type="entry name" value="AcylCoA_DH/oxidase_NM_dom_sf"/>
</dbReference>
<evidence type="ECO:0000259" key="5">
    <source>
        <dbReference type="Pfam" id="PF03241"/>
    </source>
</evidence>
<dbReference type="Proteomes" id="UP001234602">
    <property type="component" value="Unassembled WGS sequence"/>
</dbReference>
<feature type="binding site" evidence="4">
    <location>
        <begin position="145"/>
        <end position="147"/>
    </location>
    <ligand>
        <name>FAD</name>
        <dbReference type="ChEBI" id="CHEBI:57692"/>
    </ligand>
</feature>
<evidence type="ECO:0000259" key="6">
    <source>
        <dbReference type="Pfam" id="PF11794"/>
    </source>
</evidence>
<gene>
    <name evidence="7" type="ORF">QUF89_01790</name>
</gene>
<evidence type="ECO:0000256" key="2">
    <source>
        <dbReference type="ARBA" id="ARBA00022827"/>
    </source>
</evidence>
<evidence type="ECO:0000313" key="7">
    <source>
        <dbReference type="EMBL" id="MDM5450985.1"/>
    </source>
</evidence>
<feature type="domain" description="HpaB/PvcC/4-BUDH N-terminal" evidence="6">
    <location>
        <begin position="6"/>
        <end position="269"/>
    </location>
</feature>
<dbReference type="Gene3D" id="1.20.140.10">
    <property type="entry name" value="Butyryl-CoA Dehydrogenase, subunit A, domain 3"/>
    <property type="match status" value="1"/>
</dbReference>
<dbReference type="PIRSF" id="PIRSF000331">
    <property type="entry name" value="HpaA_HpaB"/>
    <property type="match status" value="1"/>
</dbReference>
<evidence type="ECO:0000256" key="4">
    <source>
        <dbReference type="PIRSR" id="PIRSR000331-2"/>
    </source>
</evidence>
<protein>
    <submittedName>
        <fullName evidence="7">4-hydroxyphenylacetate 3-hydroxylase N-terminal domain-containing protein</fullName>
    </submittedName>
</protein>
<dbReference type="Pfam" id="PF03241">
    <property type="entry name" value="HpaB"/>
    <property type="match status" value="1"/>
</dbReference>
<dbReference type="InterPro" id="IPR024674">
    <property type="entry name" value="HpaB/PvcC/4-BUDH_N"/>
</dbReference>
<dbReference type="GO" id="GO:0016627">
    <property type="term" value="F:oxidoreductase activity, acting on the CH-CH group of donors"/>
    <property type="evidence" value="ECO:0007669"/>
    <property type="project" value="InterPro"/>
</dbReference>